<evidence type="ECO:0000256" key="1">
    <source>
        <dbReference type="ARBA" id="ARBA00004651"/>
    </source>
</evidence>
<keyword evidence="4 6" id="KW-1133">Transmembrane helix</keyword>
<sequence>MVDLPLLRFYFEVSRLIGLCNLHYSFKERRFVLNHVPTVLYCLLLNVAYLLILPFALTLLSGNIYKCPDVGMFGVVYNVVALAKLLPLVLLMGSVWIQRCRVQRLGNNLMRMLHRFRFALGNDCRKKTLWKVLLTSSRFLMLTQQIMARDSVVHCEGDSKLKNSLLPYYRAAIVYSLIMLLLVIYVDLTVYMVQVAGNWLLTNMTQNVEEMIQDLEALPRRRGLPREMGLRQILPAWRRLWRRCLHLDSVLLELLELFQWQLLFNLLTTYIFNIATLFRLWIYLSFDQNYHVYKGVVYGVLFLTHHLELMMQFSVFETNRSKWLELWNKVVKLWYVNNSGDGLKNKQGMLLSRQLEISLLYLNRKLQLQPQRVRRLHIAGFFDMSNSSVHKMTRSIIINVLVLCQIAYKIYG</sequence>
<keyword evidence="7" id="KW-1185">Reference proteome</keyword>
<organism evidence="7 8">
    <name type="scientific">Drosophila kikkawai</name>
    <name type="common">Fruit fly</name>
    <dbReference type="NCBI Taxonomy" id="30033"/>
    <lineage>
        <taxon>Eukaryota</taxon>
        <taxon>Metazoa</taxon>
        <taxon>Ecdysozoa</taxon>
        <taxon>Arthropoda</taxon>
        <taxon>Hexapoda</taxon>
        <taxon>Insecta</taxon>
        <taxon>Pterygota</taxon>
        <taxon>Neoptera</taxon>
        <taxon>Endopterygota</taxon>
        <taxon>Diptera</taxon>
        <taxon>Brachycera</taxon>
        <taxon>Muscomorpha</taxon>
        <taxon>Ephydroidea</taxon>
        <taxon>Drosophilidae</taxon>
        <taxon>Drosophila</taxon>
        <taxon>Sophophora</taxon>
    </lineage>
</organism>
<evidence type="ECO:0000313" key="8">
    <source>
        <dbReference type="RefSeq" id="XP_017018853.1"/>
    </source>
</evidence>
<feature type="transmembrane region" description="Helical" evidence="6">
    <location>
        <begin position="72"/>
        <end position="97"/>
    </location>
</feature>
<dbReference type="InterPro" id="IPR013604">
    <property type="entry name" value="7TM_chemorcpt"/>
</dbReference>
<dbReference type="Pfam" id="PF08395">
    <property type="entry name" value="7tm_7"/>
    <property type="match status" value="1"/>
</dbReference>
<evidence type="ECO:0000256" key="2">
    <source>
        <dbReference type="ARBA" id="ARBA00022475"/>
    </source>
</evidence>
<dbReference type="Proteomes" id="UP001652661">
    <property type="component" value="Chromosome 2R"/>
</dbReference>
<accession>A0A6P4I8I2</accession>
<dbReference type="GO" id="GO:0005886">
    <property type="term" value="C:plasma membrane"/>
    <property type="evidence" value="ECO:0007669"/>
    <property type="project" value="UniProtKB-SubCell"/>
</dbReference>
<feature type="transmembrane region" description="Helical" evidence="6">
    <location>
        <begin position="38"/>
        <end position="60"/>
    </location>
</feature>
<dbReference type="GeneID" id="108072297"/>
<proteinExistence type="inferred from homology"/>
<comment type="similarity">
    <text evidence="6">Belongs to the insect chemoreceptor superfamily. Gustatory receptor (GR) family.</text>
</comment>
<comment type="function">
    <text evidence="6">Gustatory receptor which mediates acceptance or avoidance behavior, depending on its substrates.</text>
</comment>
<dbReference type="RefSeq" id="XP_017018853.1">
    <property type="nucleotide sequence ID" value="XM_017163364.1"/>
</dbReference>
<feature type="transmembrane region" description="Helical" evidence="6">
    <location>
        <begin position="296"/>
        <end position="316"/>
    </location>
</feature>
<feature type="transmembrane region" description="Helical" evidence="6">
    <location>
        <begin position="172"/>
        <end position="193"/>
    </location>
</feature>
<feature type="transmembrane region" description="Helical" evidence="6">
    <location>
        <begin position="262"/>
        <end position="284"/>
    </location>
</feature>
<evidence type="ECO:0000313" key="9">
    <source>
        <dbReference type="RefSeq" id="XP_070140110.1"/>
    </source>
</evidence>
<keyword evidence="5 6" id="KW-0472">Membrane</keyword>
<keyword evidence="6" id="KW-0807">Transducer</keyword>
<reference evidence="8" key="1">
    <citation type="submission" date="2025-04" db="UniProtKB">
        <authorList>
            <consortium name="RefSeq"/>
        </authorList>
    </citation>
    <scope>IDENTIFICATION</scope>
    <source>
        <strain evidence="7 9">14028-0561.14</strain>
        <tissue evidence="9">Whole fly</tissue>
    </source>
</reference>
<comment type="caution">
    <text evidence="6">Lacks conserved residue(s) required for the propagation of feature annotation.</text>
</comment>
<evidence type="ECO:0000256" key="4">
    <source>
        <dbReference type="ARBA" id="ARBA00022989"/>
    </source>
</evidence>
<reference evidence="7" key="2">
    <citation type="submission" date="2025-05" db="UniProtKB">
        <authorList>
            <consortium name="RefSeq"/>
        </authorList>
    </citation>
    <scope>NUCLEOTIDE SEQUENCE [LARGE SCALE GENOMIC DNA]</scope>
    <source>
        <strain evidence="7">14028-0561.14</strain>
    </source>
</reference>
<evidence type="ECO:0000313" key="7">
    <source>
        <dbReference type="Proteomes" id="UP001652661"/>
    </source>
</evidence>
<name>A0A6P4I8I2_DROKI</name>
<evidence type="ECO:0000256" key="3">
    <source>
        <dbReference type="ARBA" id="ARBA00022692"/>
    </source>
</evidence>
<dbReference type="RefSeq" id="XP_070140110.1">
    <property type="nucleotide sequence ID" value="XM_070284009.1"/>
</dbReference>
<dbReference type="AlphaFoldDB" id="A0A6P4I8I2"/>
<dbReference type="GO" id="GO:0050909">
    <property type="term" value="P:sensory perception of taste"/>
    <property type="evidence" value="ECO:0007669"/>
    <property type="project" value="InterPro"/>
</dbReference>
<comment type="subcellular location">
    <subcellularLocation>
        <location evidence="1 6">Cell membrane</location>
        <topology evidence="1 6">Multi-pass membrane protein</topology>
    </subcellularLocation>
</comment>
<evidence type="ECO:0000256" key="6">
    <source>
        <dbReference type="RuleBase" id="RU363108"/>
    </source>
</evidence>
<gene>
    <name evidence="8" type="primary">LOC108072297</name>
    <name evidence="9" type="synonym">Gr58c</name>
</gene>
<keyword evidence="3 6" id="KW-0812">Transmembrane</keyword>
<dbReference type="OrthoDB" id="8070166at2759"/>
<keyword evidence="6 8" id="KW-0675">Receptor</keyword>
<protein>
    <recommendedName>
        <fullName evidence="6">Gustatory receptor</fullName>
    </recommendedName>
</protein>
<evidence type="ECO:0000256" key="5">
    <source>
        <dbReference type="ARBA" id="ARBA00023136"/>
    </source>
</evidence>
<keyword evidence="2 6" id="KW-1003">Cell membrane</keyword>
<dbReference type="GO" id="GO:0007165">
    <property type="term" value="P:signal transduction"/>
    <property type="evidence" value="ECO:0007669"/>
    <property type="project" value="UniProtKB-KW"/>
</dbReference>